<organism evidence="1 2">
    <name type="scientific">Geomonas limicola</name>
    <dbReference type="NCBI Taxonomy" id="2740186"/>
    <lineage>
        <taxon>Bacteria</taxon>
        <taxon>Pseudomonadati</taxon>
        <taxon>Thermodesulfobacteriota</taxon>
        <taxon>Desulfuromonadia</taxon>
        <taxon>Geobacterales</taxon>
        <taxon>Geobacteraceae</taxon>
        <taxon>Geomonas</taxon>
    </lineage>
</organism>
<comment type="caution">
    <text evidence="1">The sequence shown here is derived from an EMBL/GenBank/DDBJ whole genome shotgun (WGS) entry which is preliminary data.</text>
</comment>
<reference evidence="2" key="1">
    <citation type="submission" date="2020-06" db="EMBL/GenBank/DDBJ databases">
        <title>Draft genomic sequecing of Geomonas sp. Red745.</title>
        <authorList>
            <person name="Itoh H."/>
            <person name="Xu Z.X."/>
            <person name="Ushijima N."/>
            <person name="Masuda Y."/>
            <person name="Shiratori Y."/>
            <person name="Senoo K."/>
        </authorList>
    </citation>
    <scope>NUCLEOTIDE SEQUENCE [LARGE SCALE GENOMIC DNA]</scope>
    <source>
        <strain evidence="2">Red745</strain>
    </source>
</reference>
<sequence length="77" mass="7985">MGTLGKNYGKVKVKGSVEGGGCNWDVAPHPGCGLQAWMGGALVRSLEKARADLLGQSLKVGPGEAGTVLPAYFWGKR</sequence>
<accession>A0A6V8NER3</accession>
<keyword evidence="2" id="KW-1185">Reference proteome</keyword>
<name>A0A6V8NER3_9BACT</name>
<gene>
    <name evidence="1" type="ORF">GMLC_36420</name>
</gene>
<proteinExistence type="predicted"/>
<evidence type="ECO:0000313" key="1">
    <source>
        <dbReference type="EMBL" id="GFO70063.1"/>
    </source>
</evidence>
<dbReference type="Proteomes" id="UP000587586">
    <property type="component" value="Unassembled WGS sequence"/>
</dbReference>
<protein>
    <submittedName>
        <fullName evidence="1">Uncharacterized protein</fullName>
    </submittedName>
</protein>
<dbReference type="AlphaFoldDB" id="A0A6V8NER3"/>
<dbReference type="EMBL" id="BLXZ01000008">
    <property type="protein sequence ID" value="GFO70063.1"/>
    <property type="molecule type" value="Genomic_DNA"/>
</dbReference>
<evidence type="ECO:0000313" key="2">
    <source>
        <dbReference type="Proteomes" id="UP000587586"/>
    </source>
</evidence>